<evidence type="ECO:0000256" key="1">
    <source>
        <dbReference type="ARBA" id="ARBA00037999"/>
    </source>
</evidence>
<gene>
    <name evidence="5" type="ORF">YH63_013750</name>
</gene>
<feature type="modified residue" description="N6-(pyridoxal phosphate)lysine" evidence="3">
    <location>
        <position position="200"/>
    </location>
</feature>
<keyword evidence="5" id="KW-0032">Aminotransferase</keyword>
<dbReference type="CDD" id="cd00616">
    <property type="entry name" value="AHBA_syn"/>
    <property type="match status" value="1"/>
</dbReference>
<keyword evidence="5" id="KW-0808">Transferase</keyword>
<evidence type="ECO:0000256" key="3">
    <source>
        <dbReference type="PIRSR" id="PIRSR000390-2"/>
    </source>
</evidence>
<evidence type="ECO:0000256" key="4">
    <source>
        <dbReference type="RuleBase" id="RU004508"/>
    </source>
</evidence>
<dbReference type="SUPFAM" id="SSF53383">
    <property type="entry name" value="PLP-dependent transferases"/>
    <property type="match status" value="1"/>
</dbReference>
<dbReference type="Gene3D" id="3.90.1150.10">
    <property type="entry name" value="Aspartate Aminotransferase, domain 1"/>
    <property type="match status" value="1"/>
</dbReference>
<dbReference type="GO" id="GO:0030170">
    <property type="term" value="F:pyridoxal phosphate binding"/>
    <property type="evidence" value="ECO:0007669"/>
    <property type="project" value="TreeGrafter"/>
</dbReference>
<feature type="active site" description="Proton acceptor" evidence="2">
    <location>
        <position position="200"/>
    </location>
</feature>
<dbReference type="OrthoDB" id="9768668at2"/>
<organism evidence="5 6">
    <name type="scientific">Afipia massiliensis</name>
    <dbReference type="NCBI Taxonomy" id="211460"/>
    <lineage>
        <taxon>Bacteria</taxon>
        <taxon>Pseudomonadati</taxon>
        <taxon>Pseudomonadota</taxon>
        <taxon>Alphaproteobacteria</taxon>
        <taxon>Hyphomicrobiales</taxon>
        <taxon>Nitrobacteraceae</taxon>
        <taxon>Afipia</taxon>
    </lineage>
</organism>
<dbReference type="PANTHER" id="PTHR30244:SF34">
    <property type="entry name" value="DTDP-4-AMINO-4,6-DIDEOXYGALACTOSE TRANSAMINASE"/>
    <property type="match status" value="1"/>
</dbReference>
<comment type="similarity">
    <text evidence="1 4">Belongs to the DegT/DnrJ/EryC1 family.</text>
</comment>
<proteinExistence type="inferred from homology"/>
<dbReference type="InterPro" id="IPR015421">
    <property type="entry name" value="PyrdxlP-dep_Trfase_major"/>
</dbReference>
<dbReference type="GO" id="GO:0008483">
    <property type="term" value="F:transaminase activity"/>
    <property type="evidence" value="ECO:0007669"/>
    <property type="project" value="UniProtKB-KW"/>
</dbReference>
<name>A0A4U6BPP2_9BRAD</name>
<dbReference type="InterPro" id="IPR015422">
    <property type="entry name" value="PyrdxlP-dep_Trfase_small"/>
</dbReference>
<reference evidence="5" key="1">
    <citation type="submission" date="2019-04" db="EMBL/GenBank/DDBJ databases">
        <title>Whole genome sequencing of cave bacteria.</title>
        <authorList>
            <person name="Gan H.M."/>
            <person name="Barton H."/>
            <person name="Savka M.A."/>
        </authorList>
    </citation>
    <scope>NUCLEOTIDE SEQUENCE [LARGE SCALE GENOMIC DNA]</scope>
    <source>
        <strain evidence="5">LC387</strain>
    </source>
</reference>
<accession>A0A4U6BPP2</accession>
<dbReference type="PANTHER" id="PTHR30244">
    <property type="entry name" value="TRANSAMINASE"/>
    <property type="match status" value="1"/>
</dbReference>
<sequence>MNGHIPFAKPCIGEEEIAAVVETMRSGWLTTGPKTREFEEAFAAAVGSRHALAVNSATAGLHLAIEAAGVQAGDAVFTPVWTFTASAEVARYLGAHPVFVDIDAATLNIDPSRLQEAIVRLEQARKWRPKAVMPVHFAGQACRMDAIVELALDKDLKVIEDAAHAFPTTVSSRSMLNPSSVRRSIGTVGDATVFSFYATKTLATGEGGMVTTEDDALAERVRVMRLHGISRDVWNRYTSDKPSWYYEIIAPGFKYNFTDIAASIGLEQLRKSQIFQKRREEIAAIYTAGLAGQSAFECPITADGNDVHAWHLYVLRLNLDQFSIDRDRFIDEMASRGVSCSVHFIPLHMQPYWRDTYGLEMAQFPVASREFARVVSLPIYPGMTNAMVERIVATLVDVATKYRR</sequence>
<dbReference type="InterPro" id="IPR015424">
    <property type="entry name" value="PyrdxlP-dep_Trfase"/>
</dbReference>
<keyword evidence="6" id="KW-1185">Reference proteome</keyword>
<dbReference type="InterPro" id="IPR000653">
    <property type="entry name" value="DegT/StrS_aminotransferase"/>
</dbReference>
<protein>
    <submittedName>
        <fullName evidence="5">DegT/DnrJ/EryC1/StrS family aminotransferase</fullName>
    </submittedName>
</protein>
<evidence type="ECO:0000313" key="6">
    <source>
        <dbReference type="Proteomes" id="UP000034832"/>
    </source>
</evidence>
<dbReference type="Gene3D" id="3.40.640.10">
    <property type="entry name" value="Type I PLP-dependent aspartate aminotransferase-like (Major domain)"/>
    <property type="match status" value="1"/>
</dbReference>
<keyword evidence="3 4" id="KW-0663">Pyridoxal phosphate</keyword>
<dbReference type="AlphaFoldDB" id="A0A4U6BPP2"/>
<evidence type="ECO:0000256" key="2">
    <source>
        <dbReference type="PIRSR" id="PIRSR000390-1"/>
    </source>
</evidence>
<comment type="caution">
    <text evidence="5">The sequence shown here is derived from an EMBL/GenBank/DDBJ whole genome shotgun (WGS) entry which is preliminary data.</text>
</comment>
<dbReference type="RefSeq" id="WP_046827114.1">
    <property type="nucleotide sequence ID" value="NZ_LBIA02000001.1"/>
</dbReference>
<dbReference type="EMBL" id="LBIA02000001">
    <property type="protein sequence ID" value="TKT72406.1"/>
    <property type="molecule type" value="Genomic_DNA"/>
</dbReference>
<dbReference type="Proteomes" id="UP000034832">
    <property type="component" value="Unassembled WGS sequence"/>
</dbReference>
<dbReference type="GO" id="GO:0000271">
    <property type="term" value="P:polysaccharide biosynthetic process"/>
    <property type="evidence" value="ECO:0007669"/>
    <property type="project" value="TreeGrafter"/>
</dbReference>
<dbReference type="PIRSF" id="PIRSF000390">
    <property type="entry name" value="PLP_StrS"/>
    <property type="match status" value="1"/>
</dbReference>
<dbReference type="STRING" id="211460.YH63_05265"/>
<evidence type="ECO:0000313" key="5">
    <source>
        <dbReference type="EMBL" id="TKT72406.1"/>
    </source>
</evidence>
<dbReference type="Pfam" id="PF01041">
    <property type="entry name" value="DegT_DnrJ_EryC1"/>
    <property type="match status" value="1"/>
</dbReference>